<evidence type="ECO:0000313" key="4">
    <source>
        <dbReference type="Proteomes" id="UP000564496"/>
    </source>
</evidence>
<proteinExistence type="predicted"/>
<dbReference type="InterPro" id="IPR000182">
    <property type="entry name" value="GNAT_dom"/>
</dbReference>
<comment type="caution">
    <text evidence="3">The sequence shown here is derived from an EMBL/GenBank/DDBJ whole genome shotgun (WGS) entry which is preliminary data.</text>
</comment>
<gene>
    <name evidence="3" type="ORF">BJ988_002548</name>
</gene>
<protein>
    <submittedName>
        <fullName evidence="3">GNAT superfamily N-acetyltransferase</fullName>
    </submittedName>
</protein>
<evidence type="ECO:0000313" key="3">
    <source>
        <dbReference type="EMBL" id="NYI77900.1"/>
    </source>
</evidence>
<accession>A0A7Z0ISI5</accession>
<dbReference type="InterPro" id="IPR016181">
    <property type="entry name" value="Acyl_CoA_acyltransferase"/>
</dbReference>
<dbReference type="Gene3D" id="3.40.630.30">
    <property type="match status" value="1"/>
</dbReference>
<evidence type="ECO:0000259" key="2">
    <source>
        <dbReference type="PROSITE" id="PS51186"/>
    </source>
</evidence>
<dbReference type="EMBL" id="JACBZR010000001">
    <property type="protein sequence ID" value="NYI77900.1"/>
    <property type="molecule type" value="Genomic_DNA"/>
</dbReference>
<keyword evidence="1" id="KW-0812">Transmembrane</keyword>
<reference evidence="3 4" key="1">
    <citation type="submission" date="2020-07" db="EMBL/GenBank/DDBJ databases">
        <title>Sequencing the genomes of 1000 actinobacteria strains.</title>
        <authorList>
            <person name="Klenk H.-P."/>
        </authorList>
    </citation>
    <scope>NUCLEOTIDE SEQUENCE [LARGE SCALE GENOMIC DNA]</scope>
    <source>
        <strain evidence="3 4">DSM 26487</strain>
    </source>
</reference>
<sequence length="280" mass="29353">MEAPGRIWFGYIAAVAIALVGLVTLDLLAIGLAALVLVATVLGEWYRGRQAALAVAAQDADLPELVSRWARGWAYSRGFPRPEAVPGGVRVEVSEPGRRVEWVTTDAPDTLAGLVDTARATPEAWLSVVTDSPGGVRPWFAEGGLQVDGEEALMSIDLADHGSRELPDGYRAEVEREGGIIVVTVRSGETAAATGRIAVIGTDAVADRIQTDPEHRRRGLGGAVMGLLVSAAREAGAVRGLLVASETGEPLYAGLGWHAEARVVMARSAAPPTSVESRHG</sequence>
<dbReference type="AlphaFoldDB" id="A0A7Z0ISI5"/>
<dbReference type="Pfam" id="PF00583">
    <property type="entry name" value="Acetyltransf_1"/>
    <property type="match status" value="1"/>
</dbReference>
<name>A0A7Z0ISI5_9ACTN</name>
<dbReference type="Proteomes" id="UP000564496">
    <property type="component" value="Unassembled WGS sequence"/>
</dbReference>
<organism evidence="3 4">
    <name type="scientific">Nocardioides panzhihuensis</name>
    <dbReference type="NCBI Taxonomy" id="860243"/>
    <lineage>
        <taxon>Bacteria</taxon>
        <taxon>Bacillati</taxon>
        <taxon>Actinomycetota</taxon>
        <taxon>Actinomycetes</taxon>
        <taxon>Propionibacteriales</taxon>
        <taxon>Nocardioidaceae</taxon>
        <taxon>Nocardioides</taxon>
    </lineage>
</organism>
<keyword evidence="3" id="KW-0808">Transferase</keyword>
<dbReference type="RefSeq" id="WP_179658329.1">
    <property type="nucleotide sequence ID" value="NZ_JACBZR010000001.1"/>
</dbReference>
<keyword evidence="4" id="KW-1185">Reference proteome</keyword>
<keyword evidence="1" id="KW-0472">Membrane</keyword>
<feature type="transmembrane region" description="Helical" evidence="1">
    <location>
        <begin position="12"/>
        <end position="42"/>
    </location>
</feature>
<keyword evidence="1" id="KW-1133">Transmembrane helix</keyword>
<feature type="domain" description="N-acetyltransferase" evidence="2">
    <location>
        <begin position="142"/>
        <end position="280"/>
    </location>
</feature>
<dbReference type="SUPFAM" id="SSF55729">
    <property type="entry name" value="Acyl-CoA N-acyltransferases (Nat)"/>
    <property type="match status" value="1"/>
</dbReference>
<dbReference type="GO" id="GO:0016747">
    <property type="term" value="F:acyltransferase activity, transferring groups other than amino-acyl groups"/>
    <property type="evidence" value="ECO:0007669"/>
    <property type="project" value="InterPro"/>
</dbReference>
<dbReference type="PROSITE" id="PS51186">
    <property type="entry name" value="GNAT"/>
    <property type="match status" value="1"/>
</dbReference>
<evidence type="ECO:0000256" key="1">
    <source>
        <dbReference type="SAM" id="Phobius"/>
    </source>
</evidence>